<dbReference type="GO" id="GO:0016757">
    <property type="term" value="F:glycosyltransferase activity"/>
    <property type="evidence" value="ECO:0007669"/>
    <property type="project" value="InterPro"/>
</dbReference>
<name>A0A7W9FJA9_9HYPH</name>
<dbReference type="CDD" id="cd03801">
    <property type="entry name" value="GT4_PimA-like"/>
    <property type="match status" value="1"/>
</dbReference>
<dbReference type="Pfam" id="PF13439">
    <property type="entry name" value="Glyco_transf_4"/>
    <property type="match status" value="1"/>
</dbReference>
<dbReference type="InterPro" id="IPR001296">
    <property type="entry name" value="Glyco_trans_1"/>
</dbReference>
<sequence length="356" mass="37075">MTVDAVGGVWRYALDLAAALHGEGTEVLLAGLGPPPSPAQRGEAERAGAGLVWLDVPLDWMTMCEADLDGLPAALRTVAERFGADLVQVNAPAQAVGLALRCPLVVVSHSCVTTWFEAVRGGGLPPGWDWHHPRNRAGFDRADAVVAPSAGHAGLLEAVYGPIPGLRVVHNGSPSVAQRVEKEPVVLAAARWWDEAKGGRTLDLAADAIVWPVMMAGATEGPNGAVCALASGRSAGLLPAAEVDRLMARAAVFVSPSLYEPFGLAALEAAKTGAALVLSDIPTHRELWDGTALFFNPRDAAGLADAANRLAGDGALRRRLGDAARERAERFTLAAQAAAMAGVYRAAMEMRMGRAA</sequence>
<evidence type="ECO:0000259" key="1">
    <source>
        <dbReference type="Pfam" id="PF00534"/>
    </source>
</evidence>
<dbReference type="Pfam" id="PF00534">
    <property type="entry name" value="Glycos_transf_1"/>
    <property type="match status" value="1"/>
</dbReference>
<organism evidence="3 4">
    <name type="scientific">Prosthecomicrobium pneumaticum</name>
    <dbReference type="NCBI Taxonomy" id="81895"/>
    <lineage>
        <taxon>Bacteria</taxon>
        <taxon>Pseudomonadati</taxon>
        <taxon>Pseudomonadota</taxon>
        <taxon>Alphaproteobacteria</taxon>
        <taxon>Hyphomicrobiales</taxon>
        <taxon>Kaistiaceae</taxon>
        <taxon>Prosthecomicrobium</taxon>
    </lineage>
</organism>
<feature type="domain" description="Glycosyl transferase family 1" evidence="1">
    <location>
        <begin position="239"/>
        <end position="327"/>
    </location>
</feature>
<dbReference type="InterPro" id="IPR028098">
    <property type="entry name" value="Glyco_trans_4-like_N"/>
</dbReference>
<dbReference type="PANTHER" id="PTHR12526">
    <property type="entry name" value="GLYCOSYLTRANSFERASE"/>
    <property type="match status" value="1"/>
</dbReference>
<dbReference type="RefSeq" id="WP_246429568.1">
    <property type="nucleotide sequence ID" value="NZ_JACHOO010000001.1"/>
</dbReference>
<keyword evidence="4" id="KW-1185">Reference proteome</keyword>
<evidence type="ECO:0000313" key="4">
    <source>
        <dbReference type="Proteomes" id="UP000523821"/>
    </source>
</evidence>
<dbReference type="EMBL" id="JACHOO010000001">
    <property type="protein sequence ID" value="MBB5751527.1"/>
    <property type="molecule type" value="Genomic_DNA"/>
</dbReference>
<comment type="caution">
    <text evidence="3">The sequence shown here is derived from an EMBL/GenBank/DDBJ whole genome shotgun (WGS) entry which is preliminary data.</text>
</comment>
<accession>A0A7W9FJA9</accession>
<reference evidence="3 4" key="1">
    <citation type="submission" date="2020-08" db="EMBL/GenBank/DDBJ databases">
        <title>Genomic Encyclopedia of Type Strains, Phase IV (KMG-IV): sequencing the most valuable type-strain genomes for metagenomic binning, comparative biology and taxonomic classification.</title>
        <authorList>
            <person name="Goeker M."/>
        </authorList>
    </citation>
    <scope>NUCLEOTIDE SEQUENCE [LARGE SCALE GENOMIC DNA]</scope>
    <source>
        <strain evidence="3 4">DSM 16268</strain>
    </source>
</reference>
<keyword evidence="3" id="KW-0808">Transferase</keyword>
<protein>
    <submittedName>
        <fullName evidence="3">Glycosyltransferase involved in cell wall biosynthesis</fullName>
    </submittedName>
</protein>
<dbReference type="SUPFAM" id="SSF53756">
    <property type="entry name" value="UDP-Glycosyltransferase/glycogen phosphorylase"/>
    <property type="match status" value="1"/>
</dbReference>
<evidence type="ECO:0000313" key="3">
    <source>
        <dbReference type="EMBL" id="MBB5751527.1"/>
    </source>
</evidence>
<gene>
    <name evidence="3" type="ORF">GGQ63_000570</name>
</gene>
<proteinExistence type="predicted"/>
<dbReference type="Proteomes" id="UP000523821">
    <property type="component" value="Unassembled WGS sequence"/>
</dbReference>
<dbReference type="Gene3D" id="3.40.50.2000">
    <property type="entry name" value="Glycogen Phosphorylase B"/>
    <property type="match status" value="3"/>
</dbReference>
<evidence type="ECO:0000259" key="2">
    <source>
        <dbReference type="Pfam" id="PF13439"/>
    </source>
</evidence>
<feature type="domain" description="Glycosyltransferase subfamily 4-like N-terminal" evidence="2">
    <location>
        <begin position="6"/>
        <end position="172"/>
    </location>
</feature>
<dbReference type="AlphaFoldDB" id="A0A7W9FJA9"/>